<keyword evidence="1" id="KW-0812">Transmembrane</keyword>
<protein>
    <submittedName>
        <fullName evidence="3">Uncharacterized protein LOC111102148</fullName>
    </submittedName>
</protein>
<dbReference type="Proteomes" id="UP000694844">
    <property type="component" value="Chromosome 6"/>
</dbReference>
<proteinExistence type="predicted"/>
<keyword evidence="1" id="KW-1133">Transmembrane helix</keyword>
<evidence type="ECO:0000313" key="2">
    <source>
        <dbReference type="Proteomes" id="UP000694844"/>
    </source>
</evidence>
<feature type="transmembrane region" description="Helical" evidence="1">
    <location>
        <begin position="134"/>
        <end position="155"/>
    </location>
</feature>
<sequence length="220" mass="24848">MEYLNECPSSLSEIEKASNRLGCGKDKYGNNQYLCLPNEKKDSLNEFCYNGVMGLQEKGNCLESSKDGFILENCTHFVFGCPDKHFKSSDIFKYPACQAINRKLRCYILDPLCQPTGGDDTCSNDEMDPGNLNITLYVVMFCLGVAVGVLGLCVWKKYGKCFKVNSNDEAEYESRPSLIDDGRLKIDPYATTNIPDLISRHEGISRKKGLYIKHYLTRKQ</sequence>
<keyword evidence="1" id="KW-0472">Membrane</keyword>
<dbReference type="RefSeq" id="XP_022290506.1">
    <property type="nucleotide sequence ID" value="XM_022434798.1"/>
</dbReference>
<reference evidence="3" key="1">
    <citation type="submission" date="2025-08" db="UniProtKB">
        <authorList>
            <consortium name="RefSeq"/>
        </authorList>
    </citation>
    <scope>IDENTIFICATION</scope>
    <source>
        <tissue evidence="3">Whole sample</tissue>
    </source>
</reference>
<dbReference type="OrthoDB" id="6202893at2759"/>
<dbReference type="AlphaFoldDB" id="A0A8B8AGP1"/>
<gene>
    <name evidence="3" type="primary">LOC111102148</name>
</gene>
<name>A0A8B8AGP1_CRAVI</name>
<evidence type="ECO:0000256" key="1">
    <source>
        <dbReference type="SAM" id="Phobius"/>
    </source>
</evidence>
<organism evidence="2 3">
    <name type="scientific">Crassostrea virginica</name>
    <name type="common">Eastern oyster</name>
    <dbReference type="NCBI Taxonomy" id="6565"/>
    <lineage>
        <taxon>Eukaryota</taxon>
        <taxon>Metazoa</taxon>
        <taxon>Spiralia</taxon>
        <taxon>Lophotrochozoa</taxon>
        <taxon>Mollusca</taxon>
        <taxon>Bivalvia</taxon>
        <taxon>Autobranchia</taxon>
        <taxon>Pteriomorphia</taxon>
        <taxon>Ostreida</taxon>
        <taxon>Ostreoidea</taxon>
        <taxon>Ostreidae</taxon>
        <taxon>Crassostrea</taxon>
    </lineage>
</organism>
<keyword evidence="2" id="KW-1185">Reference proteome</keyword>
<evidence type="ECO:0000313" key="3">
    <source>
        <dbReference type="RefSeq" id="XP_022290506.1"/>
    </source>
</evidence>
<accession>A0A8B8AGP1</accession>
<dbReference type="KEGG" id="cvn:111102148"/>
<dbReference type="GeneID" id="111102148"/>